<evidence type="ECO:0000256" key="8">
    <source>
        <dbReference type="SAM" id="Phobius"/>
    </source>
</evidence>
<dbReference type="PANTHER" id="PTHR33908:SF11">
    <property type="entry name" value="MEMBRANE PROTEIN"/>
    <property type="match status" value="1"/>
</dbReference>
<organism evidence="10 11">
    <name type="scientific">Gimesia algae</name>
    <dbReference type="NCBI Taxonomy" id="2527971"/>
    <lineage>
        <taxon>Bacteria</taxon>
        <taxon>Pseudomonadati</taxon>
        <taxon>Planctomycetota</taxon>
        <taxon>Planctomycetia</taxon>
        <taxon>Planctomycetales</taxon>
        <taxon>Planctomycetaceae</taxon>
        <taxon>Gimesia</taxon>
    </lineage>
</organism>
<evidence type="ECO:0000259" key="9">
    <source>
        <dbReference type="Pfam" id="PF13231"/>
    </source>
</evidence>
<dbReference type="InterPro" id="IPR038731">
    <property type="entry name" value="RgtA/B/C-like"/>
</dbReference>
<feature type="transmembrane region" description="Helical" evidence="8">
    <location>
        <begin position="247"/>
        <end position="270"/>
    </location>
</feature>
<feature type="transmembrane region" description="Helical" evidence="8">
    <location>
        <begin position="373"/>
        <end position="392"/>
    </location>
</feature>
<keyword evidence="4 10" id="KW-0808">Transferase</keyword>
<keyword evidence="11" id="KW-1185">Reference proteome</keyword>
<evidence type="ECO:0000313" key="10">
    <source>
        <dbReference type="EMBL" id="QDT88701.1"/>
    </source>
</evidence>
<keyword evidence="7 8" id="KW-0472">Membrane</keyword>
<feature type="transmembrane region" description="Helical" evidence="8">
    <location>
        <begin position="21"/>
        <end position="40"/>
    </location>
</feature>
<evidence type="ECO:0000256" key="1">
    <source>
        <dbReference type="ARBA" id="ARBA00004651"/>
    </source>
</evidence>
<dbReference type="EMBL" id="CP036343">
    <property type="protein sequence ID" value="QDT88701.1"/>
    <property type="molecule type" value="Genomic_DNA"/>
</dbReference>
<dbReference type="Pfam" id="PF13231">
    <property type="entry name" value="PMT_2"/>
    <property type="match status" value="1"/>
</dbReference>
<evidence type="ECO:0000256" key="6">
    <source>
        <dbReference type="ARBA" id="ARBA00022989"/>
    </source>
</evidence>
<reference evidence="10 11" key="1">
    <citation type="submission" date="2019-02" db="EMBL/GenBank/DDBJ databases">
        <title>Deep-cultivation of Planctomycetes and their phenomic and genomic characterization uncovers novel biology.</title>
        <authorList>
            <person name="Wiegand S."/>
            <person name="Jogler M."/>
            <person name="Boedeker C."/>
            <person name="Pinto D."/>
            <person name="Vollmers J."/>
            <person name="Rivas-Marin E."/>
            <person name="Kohn T."/>
            <person name="Peeters S.H."/>
            <person name="Heuer A."/>
            <person name="Rast P."/>
            <person name="Oberbeckmann S."/>
            <person name="Bunk B."/>
            <person name="Jeske O."/>
            <person name="Meyerdierks A."/>
            <person name="Storesund J.E."/>
            <person name="Kallscheuer N."/>
            <person name="Luecker S."/>
            <person name="Lage O.M."/>
            <person name="Pohl T."/>
            <person name="Merkel B.J."/>
            <person name="Hornburger P."/>
            <person name="Mueller R.-W."/>
            <person name="Bruemmer F."/>
            <person name="Labrenz M."/>
            <person name="Spormann A.M."/>
            <person name="Op den Camp H."/>
            <person name="Overmann J."/>
            <person name="Amann R."/>
            <person name="Jetten M.S.M."/>
            <person name="Mascher T."/>
            <person name="Medema M.H."/>
            <person name="Devos D.P."/>
            <person name="Kaster A.-K."/>
            <person name="Ovreas L."/>
            <person name="Rohde M."/>
            <person name="Galperin M.Y."/>
            <person name="Jogler C."/>
        </authorList>
    </citation>
    <scope>NUCLEOTIDE SEQUENCE [LARGE SCALE GENOMIC DNA]</scope>
    <source>
        <strain evidence="10 11">Pan161</strain>
    </source>
</reference>
<keyword evidence="3 10" id="KW-0328">Glycosyltransferase</keyword>
<dbReference type="AlphaFoldDB" id="A0A517V6S7"/>
<dbReference type="InterPro" id="IPR050297">
    <property type="entry name" value="LipidA_mod_glycosyltrf_83"/>
</dbReference>
<dbReference type="KEGG" id="gax:Pan161_03190"/>
<sequence length="557" mass="62454">MTGMKQHKLTIDSELKRRPADVLWYLLLAGLSFLLVSSQLDCADDLSCTGPGPGMTVDEPFNVGQGVFLVRAIRVYGLGIFAPESLREIFEHPNYLPDHPPLGRFLIGVAHESVAAFAGEDSRPFIVTYGRYASAVCFACLVFLVGWFTFQRADHQAALIAAGSLLALPRLFGHAHLAALETPTALFYTLAVLAVVRFWDREQAPSKKCACLTGILLGLALLTKIQAVLIPIPVIVWAVWKWRQRALLPLFCWGGVGVLVFFLGWPWLWFDPVGHLSEYLGRTTGRAALYVEYFGTKYADRDLPWHYAWVMLLTTVPLGLLVCSGFGVTQLWRDFKTDQQKRPSGELLLFLSMLWPLMLFTLPGITVYDGVRLFLMVFPLLAIFIGLGATTLIDWLNSRFSQRFAIIAVTLLMLSQFTGSLFYAPCWLSYYSLLTGGLQGANAIGMEATYWGDSLTADLLAEVVQEVPDNSIIQIAPILHPAWLQMLQETPEIKRKGIQLVPFESERPVSQYVMYFQRNPYLPELLQPQNSDRWTVVKEITRQQVALGRLVSLKASR</sequence>
<evidence type="ECO:0000256" key="4">
    <source>
        <dbReference type="ARBA" id="ARBA00022679"/>
    </source>
</evidence>
<evidence type="ECO:0000313" key="11">
    <source>
        <dbReference type="Proteomes" id="UP000316855"/>
    </source>
</evidence>
<evidence type="ECO:0000256" key="5">
    <source>
        <dbReference type="ARBA" id="ARBA00022692"/>
    </source>
</evidence>
<gene>
    <name evidence="10" type="ORF">Pan161_03190</name>
</gene>
<evidence type="ECO:0000256" key="2">
    <source>
        <dbReference type="ARBA" id="ARBA00022475"/>
    </source>
</evidence>
<feature type="transmembrane region" description="Helical" evidence="8">
    <location>
        <begin position="347"/>
        <end position="367"/>
    </location>
</feature>
<dbReference type="GO" id="GO:0016763">
    <property type="term" value="F:pentosyltransferase activity"/>
    <property type="evidence" value="ECO:0007669"/>
    <property type="project" value="TreeGrafter"/>
</dbReference>
<dbReference type="GO" id="GO:0005886">
    <property type="term" value="C:plasma membrane"/>
    <property type="evidence" value="ECO:0007669"/>
    <property type="project" value="UniProtKB-SubCell"/>
</dbReference>
<dbReference type="GO" id="GO:0009103">
    <property type="term" value="P:lipopolysaccharide biosynthetic process"/>
    <property type="evidence" value="ECO:0007669"/>
    <property type="project" value="UniProtKB-ARBA"/>
</dbReference>
<keyword evidence="6 8" id="KW-1133">Transmembrane helix</keyword>
<protein>
    <submittedName>
        <fullName evidence="10">Dolichyl-phosphate-mannose-protein mannosyltransferase</fullName>
    </submittedName>
</protein>
<feature type="transmembrane region" description="Helical" evidence="8">
    <location>
        <begin position="132"/>
        <end position="150"/>
    </location>
</feature>
<evidence type="ECO:0000256" key="3">
    <source>
        <dbReference type="ARBA" id="ARBA00022676"/>
    </source>
</evidence>
<feature type="transmembrane region" description="Helical" evidence="8">
    <location>
        <begin position="215"/>
        <end position="240"/>
    </location>
</feature>
<dbReference type="Proteomes" id="UP000316855">
    <property type="component" value="Chromosome"/>
</dbReference>
<name>A0A517V6S7_9PLAN</name>
<feature type="domain" description="Glycosyltransferase RgtA/B/C/D-like" evidence="9">
    <location>
        <begin position="130"/>
        <end position="267"/>
    </location>
</feature>
<evidence type="ECO:0000256" key="7">
    <source>
        <dbReference type="ARBA" id="ARBA00023136"/>
    </source>
</evidence>
<keyword evidence="5 8" id="KW-0812">Transmembrane</keyword>
<feature type="transmembrane region" description="Helical" evidence="8">
    <location>
        <begin position="307"/>
        <end position="326"/>
    </location>
</feature>
<accession>A0A517V6S7</accession>
<keyword evidence="2" id="KW-1003">Cell membrane</keyword>
<proteinExistence type="predicted"/>
<feature type="transmembrane region" description="Helical" evidence="8">
    <location>
        <begin position="404"/>
        <end position="424"/>
    </location>
</feature>
<dbReference type="PANTHER" id="PTHR33908">
    <property type="entry name" value="MANNOSYLTRANSFERASE YKCB-RELATED"/>
    <property type="match status" value="1"/>
</dbReference>
<comment type="subcellular location">
    <subcellularLocation>
        <location evidence="1">Cell membrane</location>
        <topology evidence="1">Multi-pass membrane protein</topology>
    </subcellularLocation>
</comment>